<dbReference type="Pfam" id="PF13598">
    <property type="entry name" value="DUF4139"/>
    <property type="match status" value="1"/>
</dbReference>
<dbReference type="PANTHER" id="PTHR38075">
    <property type="entry name" value="DUF4139 DOMAIN-CONTAINING PROTEIN"/>
    <property type="match status" value="1"/>
</dbReference>
<dbReference type="InterPro" id="IPR037291">
    <property type="entry name" value="DUF4139"/>
</dbReference>
<name>A0A154L771_9PROT</name>
<evidence type="ECO:0000259" key="2">
    <source>
        <dbReference type="Pfam" id="PF13598"/>
    </source>
</evidence>
<sequence length="491" mass="53056">MSSEMRNRFAMATLLSAALFVGPVIEPASAQSGDEKTEETITLSGENRSKMQLTVYPGNLGMIAEQRNGTIPKGVKTLRIEDLPQTIMDDTFLMGAQKDANLVWHSLRNTANGPATMYRLLQDQVGKTIIIRRKDDELVEGTLLSIDGGALVRTLDGIEQIPVEQIIISDLPGNFATSPAIEATIGSDAALDHISLAYLLGGVSWQTAYVGQYDSAQNVLNLSAMARVTNQTGTAINDAQLRLVAGDPNRVTHTPMAKAARGEMMMSAMADSAPGGNAPDRETMENLHVYGPFDGLSMRNGDVVMMPLIASQALPATRKVIFNGSANLYYAGQSDVSEFSRPDLEIEIENDGGPDEESPWPAGTVRVFGQSESGVTGFLGEDNLSLTPVGRKATIRLGQASNISGTRKVTAFDRKARPNMPDEITANMEWSITNGGERTETVTIRENVPADWVVTGEDHKHTKPQPDLIVWTIEVPAGKEVNLSWSVKSTR</sequence>
<feature type="signal peptide" evidence="1">
    <location>
        <begin position="1"/>
        <end position="30"/>
    </location>
</feature>
<dbReference type="PANTHER" id="PTHR38075:SF1">
    <property type="entry name" value="DUF4139 DOMAIN-CONTAINING PROTEIN"/>
    <property type="match status" value="1"/>
</dbReference>
<evidence type="ECO:0000313" key="4">
    <source>
        <dbReference type="Proteomes" id="UP000076335"/>
    </source>
</evidence>
<accession>A0A154L771</accession>
<dbReference type="Proteomes" id="UP000076335">
    <property type="component" value="Unassembled WGS sequence"/>
</dbReference>
<protein>
    <recommendedName>
        <fullName evidence="2">DUF4139 domain-containing protein</fullName>
    </recommendedName>
</protein>
<dbReference type="AlphaFoldDB" id="A0A154L771"/>
<organism evidence="3 4">
    <name type="scientific">Thalassospira lucentensis</name>
    <dbReference type="NCBI Taxonomy" id="168935"/>
    <lineage>
        <taxon>Bacteria</taxon>
        <taxon>Pseudomonadati</taxon>
        <taxon>Pseudomonadota</taxon>
        <taxon>Alphaproteobacteria</taxon>
        <taxon>Rhodospirillales</taxon>
        <taxon>Thalassospiraceae</taxon>
        <taxon>Thalassospira</taxon>
    </lineage>
</organism>
<dbReference type="RefSeq" id="WP_062949638.1">
    <property type="nucleotide sequence ID" value="NZ_LPVY01000005.1"/>
</dbReference>
<keyword evidence="1" id="KW-0732">Signal</keyword>
<comment type="caution">
    <text evidence="3">The sequence shown here is derived from an EMBL/GenBank/DDBJ whole genome shotgun (WGS) entry which is preliminary data.</text>
</comment>
<dbReference type="EMBL" id="LPVY01000005">
    <property type="protein sequence ID" value="KZB66547.1"/>
    <property type="molecule type" value="Genomic_DNA"/>
</dbReference>
<evidence type="ECO:0000313" key="3">
    <source>
        <dbReference type="EMBL" id="KZB66547.1"/>
    </source>
</evidence>
<feature type="domain" description="DUF4139" evidence="2">
    <location>
        <begin position="195"/>
        <end position="487"/>
    </location>
</feature>
<dbReference type="OrthoDB" id="9808067at2"/>
<gene>
    <name evidence="3" type="ORF">AUP42_13375</name>
</gene>
<feature type="chain" id="PRO_5007597036" description="DUF4139 domain-containing protein" evidence="1">
    <location>
        <begin position="31"/>
        <end position="491"/>
    </location>
</feature>
<proteinExistence type="predicted"/>
<reference evidence="3 4" key="1">
    <citation type="submission" date="2015-12" db="EMBL/GenBank/DDBJ databases">
        <title>Genome sequence of Thalassospira lucentensis MCCC 1A02072.</title>
        <authorList>
            <person name="Lu L."/>
            <person name="Lai Q."/>
            <person name="Shao Z."/>
            <person name="Qian P."/>
        </authorList>
    </citation>
    <scope>NUCLEOTIDE SEQUENCE [LARGE SCALE GENOMIC DNA]</scope>
    <source>
        <strain evidence="3 4">MCCC 1A02072</strain>
    </source>
</reference>
<evidence type="ECO:0000256" key="1">
    <source>
        <dbReference type="SAM" id="SignalP"/>
    </source>
</evidence>